<feature type="transmembrane region" description="Helical" evidence="1">
    <location>
        <begin position="21"/>
        <end position="39"/>
    </location>
</feature>
<dbReference type="STRING" id="568860.SAMN05421811_11836"/>
<name>A0A1I0LJI8_9ACTN</name>
<feature type="transmembrane region" description="Helical" evidence="1">
    <location>
        <begin position="86"/>
        <end position="107"/>
    </location>
</feature>
<organism evidence="2 3">
    <name type="scientific">Nonomuraea wenchangensis</name>
    <dbReference type="NCBI Taxonomy" id="568860"/>
    <lineage>
        <taxon>Bacteria</taxon>
        <taxon>Bacillati</taxon>
        <taxon>Actinomycetota</taxon>
        <taxon>Actinomycetes</taxon>
        <taxon>Streptosporangiales</taxon>
        <taxon>Streptosporangiaceae</taxon>
        <taxon>Nonomuraea</taxon>
    </lineage>
</organism>
<proteinExistence type="predicted"/>
<dbReference type="AlphaFoldDB" id="A0A1I0LJI8"/>
<gene>
    <name evidence="2" type="ORF">SAMN05421811_11836</name>
</gene>
<keyword evidence="1" id="KW-0812">Transmembrane</keyword>
<dbReference type="EMBL" id="FOHX01000018">
    <property type="protein sequence ID" value="SEU40458.1"/>
    <property type="molecule type" value="Genomic_DNA"/>
</dbReference>
<keyword evidence="1" id="KW-1133">Transmembrane helix</keyword>
<protein>
    <submittedName>
        <fullName evidence="2">Uncharacterized protein</fullName>
    </submittedName>
</protein>
<accession>A0A1I0LJI8</accession>
<reference evidence="2 3" key="1">
    <citation type="submission" date="2016-10" db="EMBL/GenBank/DDBJ databases">
        <authorList>
            <person name="de Groot N.N."/>
        </authorList>
    </citation>
    <scope>NUCLEOTIDE SEQUENCE [LARGE SCALE GENOMIC DNA]</scope>
    <source>
        <strain evidence="2 3">CGMCC 4.5598</strain>
    </source>
</reference>
<evidence type="ECO:0000313" key="3">
    <source>
        <dbReference type="Proteomes" id="UP000199361"/>
    </source>
</evidence>
<keyword evidence="1" id="KW-0472">Membrane</keyword>
<dbReference type="Proteomes" id="UP000199361">
    <property type="component" value="Unassembled WGS sequence"/>
</dbReference>
<sequence length="108" mass="11291">MTAPWLPADDPQNRARQATQNRCLAAATALVSGLVMLTVGSDDALLAAGSLSLTIAVLLGAYAYRHRYQAQGGPSPRHLAAPDPRFFLLIAVLALTVAILVGASLLIQ</sequence>
<feature type="transmembrane region" description="Helical" evidence="1">
    <location>
        <begin position="45"/>
        <end position="65"/>
    </location>
</feature>
<keyword evidence="3" id="KW-1185">Reference proteome</keyword>
<evidence type="ECO:0000256" key="1">
    <source>
        <dbReference type="SAM" id="Phobius"/>
    </source>
</evidence>
<evidence type="ECO:0000313" key="2">
    <source>
        <dbReference type="EMBL" id="SEU40458.1"/>
    </source>
</evidence>